<organism evidence="2 3">
    <name type="scientific">Zosterops borbonicus</name>
    <dbReference type="NCBI Taxonomy" id="364589"/>
    <lineage>
        <taxon>Eukaryota</taxon>
        <taxon>Metazoa</taxon>
        <taxon>Chordata</taxon>
        <taxon>Craniata</taxon>
        <taxon>Vertebrata</taxon>
        <taxon>Euteleostomi</taxon>
        <taxon>Archelosauria</taxon>
        <taxon>Archosauria</taxon>
        <taxon>Dinosauria</taxon>
        <taxon>Saurischia</taxon>
        <taxon>Theropoda</taxon>
        <taxon>Coelurosauria</taxon>
        <taxon>Aves</taxon>
        <taxon>Neognathae</taxon>
        <taxon>Neoaves</taxon>
        <taxon>Telluraves</taxon>
        <taxon>Australaves</taxon>
        <taxon>Passeriformes</taxon>
        <taxon>Sylvioidea</taxon>
        <taxon>Zosteropidae</taxon>
        <taxon>Zosterops</taxon>
    </lineage>
</organism>
<evidence type="ECO:0000256" key="1">
    <source>
        <dbReference type="SAM" id="MobiDB-lite"/>
    </source>
</evidence>
<dbReference type="Proteomes" id="UP000796761">
    <property type="component" value="Unassembled WGS sequence"/>
</dbReference>
<protein>
    <submittedName>
        <fullName evidence="2">Uncharacterized protein</fullName>
    </submittedName>
</protein>
<keyword evidence="3" id="KW-1185">Reference proteome</keyword>
<evidence type="ECO:0000313" key="2">
    <source>
        <dbReference type="EMBL" id="TRZ12870.1"/>
    </source>
</evidence>
<reference evidence="2" key="1">
    <citation type="submission" date="2019-04" db="EMBL/GenBank/DDBJ databases">
        <title>Genome assembly of Zosterops borbonicus 15179.</title>
        <authorList>
            <person name="Leroy T."/>
            <person name="Anselmetti Y."/>
            <person name="Tilak M.-K."/>
            <person name="Nabholz B."/>
        </authorList>
    </citation>
    <scope>NUCLEOTIDE SEQUENCE</scope>
    <source>
        <strain evidence="2">HGM_15179</strain>
        <tissue evidence="2">Muscle</tissue>
    </source>
</reference>
<accession>A0A8K1G6M0</accession>
<proteinExistence type="predicted"/>
<comment type="caution">
    <text evidence="2">The sequence shown here is derived from an EMBL/GenBank/DDBJ whole genome shotgun (WGS) entry which is preliminary data.</text>
</comment>
<sequence length="96" mass="10791">MELQSRYLTWVSDSPTTMGWSVLLLVWPQVVRISVNWKARVAKNINLKEEDEEDEDEDEEEEGGGGGGGEGEGEGEVEEEEEEEEEEGEGEGFKKN</sequence>
<feature type="compositionally biased region" description="Acidic residues" evidence="1">
    <location>
        <begin position="49"/>
        <end position="63"/>
    </location>
</feature>
<dbReference type="EMBL" id="SWJQ01000560">
    <property type="protein sequence ID" value="TRZ12870.1"/>
    <property type="molecule type" value="Genomic_DNA"/>
</dbReference>
<feature type="region of interest" description="Disordered" evidence="1">
    <location>
        <begin position="44"/>
        <end position="96"/>
    </location>
</feature>
<dbReference type="AlphaFoldDB" id="A0A8K1G6M0"/>
<gene>
    <name evidence="2" type="ORF">HGM15179_014235</name>
</gene>
<name>A0A8K1G6M0_9PASS</name>
<evidence type="ECO:0000313" key="3">
    <source>
        <dbReference type="Proteomes" id="UP000796761"/>
    </source>
</evidence>
<feature type="compositionally biased region" description="Acidic residues" evidence="1">
    <location>
        <begin position="71"/>
        <end position="90"/>
    </location>
</feature>